<gene>
    <name evidence="1" type="ORF">DPMN_015453</name>
</gene>
<accession>A0A9D4NDN5</accession>
<reference evidence="1" key="1">
    <citation type="journal article" date="2019" name="bioRxiv">
        <title>The Genome of the Zebra Mussel, Dreissena polymorpha: A Resource for Invasive Species Research.</title>
        <authorList>
            <person name="McCartney M.A."/>
            <person name="Auch B."/>
            <person name="Kono T."/>
            <person name="Mallez S."/>
            <person name="Zhang Y."/>
            <person name="Obille A."/>
            <person name="Becker A."/>
            <person name="Abrahante J.E."/>
            <person name="Garbe J."/>
            <person name="Badalamenti J.P."/>
            <person name="Herman A."/>
            <person name="Mangelson H."/>
            <person name="Liachko I."/>
            <person name="Sullivan S."/>
            <person name="Sone E.D."/>
            <person name="Koren S."/>
            <person name="Silverstein K.A.T."/>
            <person name="Beckman K.B."/>
            <person name="Gohl D.M."/>
        </authorList>
    </citation>
    <scope>NUCLEOTIDE SEQUENCE</scope>
    <source>
        <strain evidence="1">Duluth1</strain>
        <tissue evidence="1">Whole animal</tissue>
    </source>
</reference>
<reference evidence="1" key="2">
    <citation type="submission" date="2020-11" db="EMBL/GenBank/DDBJ databases">
        <authorList>
            <person name="McCartney M.A."/>
            <person name="Auch B."/>
            <person name="Kono T."/>
            <person name="Mallez S."/>
            <person name="Becker A."/>
            <person name="Gohl D.M."/>
            <person name="Silverstein K.A.T."/>
            <person name="Koren S."/>
            <person name="Bechman K.B."/>
            <person name="Herman A."/>
            <person name="Abrahante J.E."/>
            <person name="Garbe J."/>
        </authorList>
    </citation>
    <scope>NUCLEOTIDE SEQUENCE</scope>
    <source>
        <strain evidence="1">Duluth1</strain>
        <tissue evidence="1">Whole animal</tissue>
    </source>
</reference>
<name>A0A9D4NDN5_DREPO</name>
<proteinExistence type="predicted"/>
<organism evidence="1 2">
    <name type="scientific">Dreissena polymorpha</name>
    <name type="common">Zebra mussel</name>
    <name type="synonym">Mytilus polymorpha</name>
    <dbReference type="NCBI Taxonomy" id="45954"/>
    <lineage>
        <taxon>Eukaryota</taxon>
        <taxon>Metazoa</taxon>
        <taxon>Spiralia</taxon>
        <taxon>Lophotrochozoa</taxon>
        <taxon>Mollusca</taxon>
        <taxon>Bivalvia</taxon>
        <taxon>Autobranchia</taxon>
        <taxon>Heteroconchia</taxon>
        <taxon>Euheterodonta</taxon>
        <taxon>Imparidentia</taxon>
        <taxon>Neoheterodontei</taxon>
        <taxon>Myida</taxon>
        <taxon>Dreissenoidea</taxon>
        <taxon>Dreissenidae</taxon>
        <taxon>Dreissena</taxon>
    </lineage>
</organism>
<evidence type="ECO:0000313" key="1">
    <source>
        <dbReference type="EMBL" id="KAH3891357.1"/>
    </source>
</evidence>
<keyword evidence="2" id="KW-1185">Reference proteome</keyword>
<dbReference type="Proteomes" id="UP000828390">
    <property type="component" value="Unassembled WGS sequence"/>
</dbReference>
<dbReference type="EMBL" id="JAIWYP010000001">
    <property type="protein sequence ID" value="KAH3891357.1"/>
    <property type="molecule type" value="Genomic_DNA"/>
</dbReference>
<comment type="caution">
    <text evidence="1">The sequence shown here is derived from an EMBL/GenBank/DDBJ whole genome shotgun (WGS) entry which is preliminary data.</text>
</comment>
<protein>
    <submittedName>
        <fullName evidence="1">Uncharacterized protein</fullName>
    </submittedName>
</protein>
<evidence type="ECO:0000313" key="2">
    <source>
        <dbReference type="Proteomes" id="UP000828390"/>
    </source>
</evidence>
<sequence length="52" mass="5996">MEPWGTPQEMFSDDEKVPDTSTSCFLSDKCDCNHFVISSPRPEARRFIKSLE</sequence>
<dbReference type="AlphaFoldDB" id="A0A9D4NDN5"/>